<proteinExistence type="predicted"/>
<reference evidence="2 3" key="1">
    <citation type="submission" date="2019-09" db="EMBL/GenBank/DDBJ databases">
        <title>Isolation of a novel species in the genus Cupriavidus from patients with sepsis using whole genome sequencing.</title>
        <authorList>
            <person name="Kweon O.J."/>
            <person name="Lee M.-K."/>
        </authorList>
    </citation>
    <scope>NUCLEOTIDE SEQUENCE [LARGE SCALE GENOMIC DNA]</scope>
    <source>
        <strain evidence="2 3">MKL-01</strain>
    </source>
</reference>
<name>A0A5M8A7H2_9BURK</name>
<dbReference type="RefSeq" id="WP_150084589.1">
    <property type="nucleotide sequence ID" value="NZ_VWRN01000054.1"/>
</dbReference>
<evidence type="ECO:0000313" key="2">
    <source>
        <dbReference type="EMBL" id="KAA6118321.1"/>
    </source>
</evidence>
<dbReference type="InterPro" id="IPR025411">
    <property type="entry name" value="DUF4136"/>
</dbReference>
<evidence type="ECO:0000259" key="1">
    <source>
        <dbReference type="Pfam" id="PF13590"/>
    </source>
</evidence>
<dbReference type="Proteomes" id="UP000324324">
    <property type="component" value="Unassembled WGS sequence"/>
</dbReference>
<dbReference type="AlphaFoldDB" id="A0A5M8A7H2"/>
<accession>A0A5M8A7H2</accession>
<comment type="caution">
    <text evidence="2">The sequence shown here is derived from an EMBL/GenBank/DDBJ whole genome shotgun (WGS) entry which is preliminary data.</text>
</comment>
<sequence length="206" mass="23386">MLGALLLSGCASTVTTDVTAFRQPGWQNDPPRTYAFEAEKGQGQQEQQAQLDRATYQNWIADALAGHGFTQVARSQARYLVSFDFDADPRLVRVHETYYPDPWYPWGPYWGPYGYYRPWGPWGWGPGYWPPQTVIRDVPATLASLRVFIREAAGNKRVYQVTAQNLSEGSTMPGLMPYLVRSAFAEFPMESGRPRRVTLEVDKNAR</sequence>
<dbReference type="EMBL" id="VWRN01000054">
    <property type="protein sequence ID" value="KAA6118321.1"/>
    <property type="molecule type" value="Genomic_DNA"/>
</dbReference>
<protein>
    <submittedName>
        <fullName evidence="2">DUF4136 domain-containing protein</fullName>
    </submittedName>
</protein>
<feature type="domain" description="DUF4136" evidence="1">
    <location>
        <begin position="32"/>
        <end position="188"/>
    </location>
</feature>
<dbReference type="Pfam" id="PF13590">
    <property type="entry name" value="DUF4136"/>
    <property type="match status" value="1"/>
</dbReference>
<gene>
    <name evidence="2" type="ORF">F1599_22020</name>
</gene>
<evidence type="ECO:0000313" key="3">
    <source>
        <dbReference type="Proteomes" id="UP000324324"/>
    </source>
</evidence>
<organism evidence="2 3">
    <name type="scientific">Cupriavidus cauae</name>
    <dbReference type="NCBI Taxonomy" id="2608999"/>
    <lineage>
        <taxon>Bacteria</taxon>
        <taxon>Pseudomonadati</taxon>
        <taxon>Pseudomonadota</taxon>
        <taxon>Betaproteobacteria</taxon>
        <taxon>Burkholderiales</taxon>
        <taxon>Burkholderiaceae</taxon>
        <taxon>Cupriavidus</taxon>
    </lineage>
</organism>
<keyword evidence="3" id="KW-1185">Reference proteome</keyword>
<dbReference type="Gene3D" id="3.30.160.670">
    <property type="match status" value="1"/>
</dbReference>